<gene>
    <name evidence="3" type="ORF">UBRO2_01236</name>
    <name evidence="2" type="ORF">UBRO_08002</name>
</gene>
<keyword evidence="5" id="KW-1185">Reference proteome</keyword>
<dbReference type="AlphaFoldDB" id="A0A1K0GDC1"/>
<evidence type="ECO:0000313" key="4">
    <source>
        <dbReference type="Proteomes" id="UP000179920"/>
    </source>
</evidence>
<reference evidence="3" key="3">
    <citation type="submission" date="2018-08" db="EMBL/GenBank/DDBJ databases">
        <authorList>
            <person name="Guldener U."/>
        </authorList>
    </citation>
    <scope>NUCLEOTIDE SEQUENCE</scope>
    <source>
        <strain evidence="3">UB2</strain>
    </source>
</reference>
<evidence type="ECO:0000256" key="1">
    <source>
        <dbReference type="SAM" id="MobiDB-lite"/>
    </source>
</evidence>
<feature type="region of interest" description="Disordered" evidence="1">
    <location>
        <begin position="92"/>
        <end position="111"/>
    </location>
</feature>
<dbReference type="EMBL" id="LT558136">
    <property type="protein sequence ID" value="SAM86066.1"/>
    <property type="molecule type" value="Genomic_DNA"/>
</dbReference>
<feature type="compositionally biased region" description="Basic and acidic residues" evidence="1">
    <location>
        <begin position="219"/>
        <end position="232"/>
    </location>
</feature>
<name>A0A1K0GDC1_9BASI</name>
<evidence type="ECO:0000313" key="5">
    <source>
        <dbReference type="Proteomes" id="UP000658997"/>
    </source>
</evidence>
<sequence length="440" mass="47894">MVHPLVITAAATAGIGAAVAFEIAVFRPWRDENWPHGFGQGVRNEFFKLRREVEEAVNKVQDGFHMLREGRQPNSGGNRHHRRLSDDEFEDFRRGAGEEASRESVQHEFEMHERQASAYLDQLRASMSESFTNGSEQQGRGLRQRRPANSDSQGQHEETEGIRRTMPVVDLRRSSSPELPHHRVGDASPSVGDAASLPADLRFNSVRSLGVIAKSPDSPQHDTTKTQDDRSHAAKNGLLGLDFGQQTASSAASDLDDAKDSGREKTAHQDSFTSIVDGTASSWHAVFSDRESVSANNDSDKGHVVLDTNGLSQTLSDQHDSFHDLDQDAHSTNASNAPDSPYRSNRALHSPPQTAPSTDTRSGRTESEPDFEVLSDTAGSEGRWSHLHAPPSPTISSGSDMGAARGIEVFSVTSEGEDSWAELSEVGSDVEGGEERVVRG</sequence>
<accession>A0A1K0GDC1</accession>
<dbReference type="OrthoDB" id="2547236at2759"/>
<feature type="region of interest" description="Disordered" evidence="1">
    <location>
        <begin position="130"/>
        <end position="195"/>
    </location>
</feature>
<proteinExistence type="predicted"/>
<feature type="region of interest" description="Disordered" evidence="1">
    <location>
        <begin position="211"/>
        <end position="232"/>
    </location>
</feature>
<reference evidence="4" key="2">
    <citation type="submission" date="2016-04" db="EMBL/GenBank/DDBJ databases">
        <authorList>
            <person name="Guldener U."/>
            <person name="Guldener U."/>
        </authorList>
    </citation>
    <scope>NUCLEOTIDE SEQUENCE [LARGE SCALE GENOMIC DNA]</scope>
    <source>
        <strain evidence="4">UB2112</strain>
    </source>
</reference>
<evidence type="ECO:0000313" key="2">
    <source>
        <dbReference type="EMBL" id="SAM86066.1"/>
    </source>
</evidence>
<organism evidence="2 4">
    <name type="scientific">Ustilago bromivora</name>
    <dbReference type="NCBI Taxonomy" id="307758"/>
    <lineage>
        <taxon>Eukaryota</taxon>
        <taxon>Fungi</taxon>
        <taxon>Dikarya</taxon>
        <taxon>Basidiomycota</taxon>
        <taxon>Ustilaginomycotina</taxon>
        <taxon>Ustilaginomycetes</taxon>
        <taxon>Ustilaginales</taxon>
        <taxon>Ustilaginaceae</taxon>
        <taxon>Ustilago</taxon>
    </lineage>
</organism>
<feature type="region of interest" description="Disordered" evidence="1">
    <location>
        <begin position="414"/>
        <end position="440"/>
    </location>
</feature>
<evidence type="ECO:0000313" key="3">
    <source>
        <dbReference type="EMBL" id="SYW76165.1"/>
    </source>
</evidence>
<feature type="region of interest" description="Disordered" evidence="1">
    <location>
        <begin position="247"/>
        <end position="273"/>
    </location>
</feature>
<dbReference type="EMBL" id="ULHB01000015">
    <property type="protein sequence ID" value="SYW76165.1"/>
    <property type="molecule type" value="Genomic_DNA"/>
</dbReference>
<feature type="region of interest" description="Disordered" evidence="1">
    <location>
        <begin position="314"/>
        <end position="402"/>
    </location>
</feature>
<feature type="compositionally biased region" description="Basic and acidic residues" evidence="1">
    <location>
        <begin position="154"/>
        <end position="163"/>
    </location>
</feature>
<feature type="compositionally biased region" description="Basic and acidic residues" evidence="1">
    <location>
        <begin position="256"/>
        <end position="268"/>
    </location>
</feature>
<feature type="compositionally biased region" description="Basic and acidic residues" evidence="1">
    <location>
        <begin position="317"/>
        <end position="329"/>
    </location>
</feature>
<reference evidence="2" key="1">
    <citation type="submission" date="2016-04" db="EMBL/GenBank/DDBJ databases">
        <authorList>
            <person name="Evans L.H."/>
            <person name="Alamgir A."/>
            <person name="Owens N."/>
            <person name="Weber N.D."/>
            <person name="Virtaneva K."/>
            <person name="Barbian K."/>
            <person name="Babar A."/>
            <person name="Rosenke K."/>
        </authorList>
    </citation>
    <scope>NUCLEOTIDE SEQUENCE</scope>
    <source>
        <strain evidence="2">UB2112</strain>
    </source>
</reference>
<protein>
    <submittedName>
        <fullName evidence="2">Uncharacterized protein</fullName>
    </submittedName>
</protein>
<feature type="compositionally biased region" description="Basic and acidic residues" evidence="1">
    <location>
        <begin position="170"/>
        <end position="185"/>
    </location>
</feature>
<dbReference type="Proteomes" id="UP000658997">
    <property type="component" value="Unassembled WGS sequence"/>
</dbReference>
<dbReference type="Proteomes" id="UP000179920">
    <property type="component" value="Chromosome XX"/>
</dbReference>
<feature type="region of interest" description="Disordered" evidence="1">
    <location>
        <begin position="66"/>
        <end position="86"/>
    </location>
</feature>
<feature type="compositionally biased region" description="Polar residues" evidence="1">
    <location>
        <begin position="351"/>
        <end position="360"/>
    </location>
</feature>